<evidence type="ECO:0000256" key="3">
    <source>
        <dbReference type="ARBA" id="ARBA00022806"/>
    </source>
</evidence>
<evidence type="ECO:0000256" key="8">
    <source>
        <dbReference type="ARBA" id="ARBA00048988"/>
    </source>
</evidence>
<comment type="catalytic activity">
    <reaction evidence="6">
        <text>Couples ATP hydrolysis with the unwinding of duplex DNA by translocating in the 3'-5' direction.</text>
        <dbReference type="EC" id="5.6.2.4"/>
    </reaction>
</comment>
<evidence type="ECO:0000256" key="1">
    <source>
        <dbReference type="ARBA" id="ARBA00022741"/>
    </source>
</evidence>
<comment type="caution">
    <text evidence="11">The sequence shown here is derived from an EMBL/GenBank/DDBJ whole genome shotgun (WGS) entry which is preliminary data.</text>
</comment>
<dbReference type="AlphaFoldDB" id="A0A9E4KCW5"/>
<dbReference type="GO" id="GO:0005829">
    <property type="term" value="C:cytosol"/>
    <property type="evidence" value="ECO:0007669"/>
    <property type="project" value="TreeGrafter"/>
</dbReference>
<dbReference type="InterPro" id="IPR000212">
    <property type="entry name" value="DNA_helicase_UvrD/REP"/>
</dbReference>
<comment type="catalytic activity">
    <reaction evidence="8">
        <text>ATP + H2O = ADP + phosphate + H(+)</text>
        <dbReference type="Rhea" id="RHEA:13065"/>
        <dbReference type="ChEBI" id="CHEBI:15377"/>
        <dbReference type="ChEBI" id="CHEBI:15378"/>
        <dbReference type="ChEBI" id="CHEBI:30616"/>
        <dbReference type="ChEBI" id="CHEBI:43474"/>
        <dbReference type="ChEBI" id="CHEBI:456216"/>
        <dbReference type="EC" id="5.6.2.4"/>
    </reaction>
</comment>
<reference evidence="11" key="1">
    <citation type="journal article" date="2021" name="Proc. Natl. Acad. Sci. U.S.A.">
        <title>Global biogeography of chemosynthetic symbionts reveals both localized and globally distributed symbiont groups. .</title>
        <authorList>
            <person name="Osvatic J.T."/>
            <person name="Wilkins L.G.E."/>
            <person name="Leibrecht L."/>
            <person name="Leray M."/>
            <person name="Zauner S."/>
            <person name="Polzin J."/>
            <person name="Camacho Y."/>
            <person name="Gros O."/>
            <person name="van Gils J.A."/>
            <person name="Eisen J.A."/>
            <person name="Petersen J.M."/>
            <person name="Yuen B."/>
        </authorList>
    </citation>
    <scope>NUCLEOTIDE SEQUENCE</scope>
    <source>
        <strain evidence="11">MAGclacostrist064TRANS</strain>
    </source>
</reference>
<dbReference type="Pfam" id="PF13361">
    <property type="entry name" value="UvrD_C"/>
    <property type="match status" value="1"/>
</dbReference>
<dbReference type="InterPro" id="IPR014016">
    <property type="entry name" value="UvrD-like_ATP-bd"/>
</dbReference>
<keyword evidence="2 9" id="KW-0378">Hydrolase</keyword>
<proteinExistence type="predicted"/>
<name>A0A9E4KCW5_9GAMM</name>
<keyword evidence="5" id="KW-0413">Isomerase</keyword>
<dbReference type="EC" id="5.6.2.4" evidence="7"/>
<dbReference type="Proteomes" id="UP000886667">
    <property type="component" value="Unassembled WGS sequence"/>
</dbReference>
<dbReference type="GO" id="GO:0005524">
    <property type="term" value="F:ATP binding"/>
    <property type="evidence" value="ECO:0007669"/>
    <property type="project" value="UniProtKB-UniRule"/>
</dbReference>
<keyword evidence="3 9" id="KW-0347">Helicase</keyword>
<evidence type="ECO:0000256" key="2">
    <source>
        <dbReference type="ARBA" id="ARBA00022801"/>
    </source>
</evidence>
<organism evidence="11 12">
    <name type="scientific">Candidatus Thiodiazotropha taylori</name>
    <dbReference type="NCBI Taxonomy" id="2792791"/>
    <lineage>
        <taxon>Bacteria</taxon>
        <taxon>Pseudomonadati</taxon>
        <taxon>Pseudomonadota</taxon>
        <taxon>Gammaproteobacteria</taxon>
        <taxon>Chromatiales</taxon>
        <taxon>Sedimenticolaceae</taxon>
        <taxon>Candidatus Thiodiazotropha</taxon>
    </lineage>
</organism>
<dbReference type="InterPro" id="IPR014017">
    <property type="entry name" value="DNA_helicase_UvrD-like_C"/>
</dbReference>
<dbReference type="PANTHER" id="PTHR11070:SF3">
    <property type="entry name" value="DNA 3'-5' HELICASE"/>
    <property type="match status" value="1"/>
</dbReference>
<evidence type="ECO:0000313" key="12">
    <source>
        <dbReference type="Proteomes" id="UP000886667"/>
    </source>
</evidence>
<dbReference type="GO" id="GO:0003677">
    <property type="term" value="F:DNA binding"/>
    <property type="evidence" value="ECO:0007669"/>
    <property type="project" value="InterPro"/>
</dbReference>
<dbReference type="EMBL" id="JAEPCM010000347">
    <property type="protein sequence ID" value="MCG7946753.1"/>
    <property type="molecule type" value="Genomic_DNA"/>
</dbReference>
<dbReference type="GO" id="GO:0043138">
    <property type="term" value="F:3'-5' DNA helicase activity"/>
    <property type="evidence" value="ECO:0007669"/>
    <property type="project" value="UniProtKB-EC"/>
</dbReference>
<evidence type="ECO:0000313" key="11">
    <source>
        <dbReference type="EMBL" id="MCG7946753.1"/>
    </source>
</evidence>
<accession>A0A9E4KCW5</accession>
<keyword evidence="4 9" id="KW-0067">ATP-binding</keyword>
<dbReference type="PANTHER" id="PTHR11070">
    <property type="entry name" value="UVRD / RECB / PCRA DNA HELICASE FAMILY MEMBER"/>
    <property type="match status" value="1"/>
</dbReference>
<evidence type="ECO:0000256" key="6">
    <source>
        <dbReference type="ARBA" id="ARBA00034617"/>
    </source>
</evidence>
<evidence type="ECO:0000256" key="7">
    <source>
        <dbReference type="ARBA" id="ARBA00034808"/>
    </source>
</evidence>
<dbReference type="GO" id="GO:0000725">
    <property type="term" value="P:recombinational repair"/>
    <property type="evidence" value="ECO:0007669"/>
    <property type="project" value="TreeGrafter"/>
</dbReference>
<dbReference type="PROSITE" id="PS51198">
    <property type="entry name" value="UVRD_HELICASE_ATP_BIND"/>
    <property type="match status" value="1"/>
</dbReference>
<protein>
    <recommendedName>
        <fullName evidence="7">DNA 3'-5' helicase</fullName>
        <ecNumber evidence="7">5.6.2.4</ecNumber>
    </recommendedName>
</protein>
<dbReference type="InterPro" id="IPR027417">
    <property type="entry name" value="P-loop_NTPase"/>
</dbReference>
<evidence type="ECO:0000256" key="5">
    <source>
        <dbReference type="ARBA" id="ARBA00023235"/>
    </source>
</evidence>
<dbReference type="GO" id="GO:0016787">
    <property type="term" value="F:hydrolase activity"/>
    <property type="evidence" value="ECO:0007669"/>
    <property type="project" value="UniProtKB-UniRule"/>
</dbReference>
<sequence length="581" mass="65116">MTEPNPENSFDICEKRRAILEGDGHMLVVGGPGAGKTTIALLKARRHVLKSLTAEQSVLFLSFSNSAIRRILESAGGILTSDIAKRVDIKTYHSFAWDILKSHGYLTSQERRLRIVSAQDAAVRAAGLSKEAWLAEQERLYIDHGLVTYDQFAPRAAEILNRSDAATTCFNAAHPLILVDEFQDTDEDQWALIRALSVGSSIIALGDKEQRIYEWRDGVSEHRLSEFGDGLNAPEFDFQNENNRSPATGIAGFARSLLSPDVVQELPDDIERRVFQPGMFSLGLRLCVIRTWNETKKRKDDSEIKIAIAARSKQMVRKISDVLATPITIRNKEHKPIPHDVLFDQMQIVLAARVLANIMGSSQLSRDQRVSQCLRRISDMLRAANNVTNIKKSNTLQNWAQKCDEGKRPKTKCVEALVGVIDAIENDGFSGSPTQDWLMIRRAFEGAGVDHLTKTAESARFLRLLRRGSLIEEELTSLWRTGASYVGAEEALDRAILQDQLLDSSRESANISVMNMHQLKGREYDGVLLVEDQYQTFRGRDAEPPYMETRRLVQVSLTRAKHFALVLSATKNATLDVIFDN</sequence>
<evidence type="ECO:0000256" key="9">
    <source>
        <dbReference type="PROSITE-ProRule" id="PRU00560"/>
    </source>
</evidence>
<dbReference type="Pfam" id="PF13245">
    <property type="entry name" value="AAA_19"/>
    <property type="match status" value="1"/>
</dbReference>
<keyword evidence="1 9" id="KW-0547">Nucleotide-binding</keyword>
<feature type="domain" description="UvrD-like helicase ATP-binding" evidence="10">
    <location>
        <begin position="9"/>
        <end position="246"/>
    </location>
</feature>
<dbReference type="Gene3D" id="3.40.50.300">
    <property type="entry name" value="P-loop containing nucleotide triphosphate hydrolases"/>
    <property type="match status" value="2"/>
</dbReference>
<gene>
    <name evidence="11" type="ORF">JAZ07_10460</name>
</gene>
<feature type="binding site" evidence="9">
    <location>
        <begin position="30"/>
        <end position="37"/>
    </location>
    <ligand>
        <name>ATP</name>
        <dbReference type="ChEBI" id="CHEBI:30616"/>
    </ligand>
</feature>
<evidence type="ECO:0000259" key="10">
    <source>
        <dbReference type="PROSITE" id="PS51198"/>
    </source>
</evidence>
<dbReference type="SUPFAM" id="SSF52540">
    <property type="entry name" value="P-loop containing nucleoside triphosphate hydrolases"/>
    <property type="match status" value="1"/>
</dbReference>
<evidence type="ECO:0000256" key="4">
    <source>
        <dbReference type="ARBA" id="ARBA00022840"/>
    </source>
</evidence>